<feature type="non-terminal residue" evidence="2">
    <location>
        <position position="1"/>
    </location>
</feature>
<dbReference type="InterPro" id="IPR032710">
    <property type="entry name" value="NTF2-like_dom_sf"/>
</dbReference>
<accession>A0A383AJK6</accession>
<dbReference type="AlphaFoldDB" id="A0A383AJK6"/>
<protein>
    <recommendedName>
        <fullName evidence="1">DUF4440 domain-containing protein</fullName>
    </recommendedName>
</protein>
<sequence>IFSLALFHPFERRDTVIRTLAIVAALAVNLAGTSNVFAGDKEDIRDLIETYRTTEVSGDLASQAALMTKNRLWIGNLRMSGEGNQEFNMERQQFNKDRRRQKYPDFKIMITYIDPIVRVYGNAAVVSFLQRRSGRNPDFEATFYTTLVLVKNDGSWKIDVTHQSPLKIPASPG</sequence>
<proteinExistence type="predicted"/>
<dbReference type="SUPFAM" id="SSF54427">
    <property type="entry name" value="NTF2-like"/>
    <property type="match status" value="1"/>
</dbReference>
<dbReference type="Pfam" id="PF14534">
    <property type="entry name" value="DUF4440"/>
    <property type="match status" value="1"/>
</dbReference>
<feature type="domain" description="DUF4440" evidence="1">
    <location>
        <begin position="44"/>
        <end position="158"/>
    </location>
</feature>
<evidence type="ECO:0000313" key="2">
    <source>
        <dbReference type="EMBL" id="SVE07749.1"/>
    </source>
</evidence>
<reference evidence="2" key="1">
    <citation type="submission" date="2018-05" db="EMBL/GenBank/DDBJ databases">
        <authorList>
            <person name="Lanie J.A."/>
            <person name="Ng W.-L."/>
            <person name="Kazmierczak K.M."/>
            <person name="Andrzejewski T.M."/>
            <person name="Davidsen T.M."/>
            <person name="Wayne K.J."/>
            <person name="Tettelin H."/>
            <person name="Glass J.I."/>
            <person name="Rusch D."/>
            <person name="Podicherti R."/>
            <person name="Tsui H.-C.T."/>
            <person name="Winkler M.E."/>
        </authorList>
    </citation>
    <scope>NUCLEOTIDE SEQUENCE</scope>
</reference>
<evidence type="ECO:0000259" key="1">
    <source>
        <dbReference type="Pfam" id="PF14534"/>
    </source>
</evidence>
<organism evidence="2">
    <name type="scientific">marine metagenome</name>
    <dbReference type="NCBI Taxonomy" id="408172"/>
    <lineage>
        <taxon>unclassified sequences</taxon>
        <taxon>metagenomes</taxon>
        <taxon>ecological metagenomes</taxon>
    </lineage>
</organism>
<dbReference type="InterPro" id="IPR027843">
    <property type="entry name" value="DUF4440"/>
</dbReference>
<name>A0A383AJK6_9ZZZZ</name>
<gene>
    <name evidence="2" type="ORF">METZ01_LOCUS460603</name>
</gene>
<dbReference type="Gene3D" id="3.10.450.50">
    <property type="match status" value="1"/>
</dbReference>
<dbReference type="EMBL" id="UINC01192548">
    <property type="protein sequence ID" value="SVE07749.1"/>
    <property type="molecule type" value="Genomic_DNA"/>
</dbReference>